<organism evidence="1 2">
    <name type="scientific">Phytohabitans rumicis</name>
    <dbReference type="NCBI Taxonomy" id="1076125"/>
    <lineage>
        <taxon>Bacteria</taxon>
        <taxon>Bacillati</taxon>
        <taxon>Actinomycetota</taxon>
        <taxon>Actinomycetes</taxon>
        <taxon>Micromonosporales</taxon>
        <taxon>Micromonosporaceae</taxon>
    </lineage>
</organism>
<protein>
    <submittedName>
        <fullName evidence="1">Uncharacterized protein</fullName>
    </submittedName>
</protein>
<proteinExistence type="predicted"/>
<dbReference type="AlphaFoldDB" id="A0A6V8L462"/>
<dbReference type="Proteomes" id="UP000482960">
    <property type="component" value="Unassembled WGS sequence"/>
</dbReference>
<keyword evidence="2" id="KW-1185">Reference proteome</keyword>
<dbReference type="EMBL" id="BLPG01000001">
    <property type="protein sequence ID" value="GFJ88926.1"/>
    <property type="molecule type" value="Genomic_DNA"/>
</dbReference>
<accession>A0A6V8L462</accession>
<gene>
    <name evidence="1" type="ORF">Prum_025680</name>
</gene>
<sequence>MRYPTRYAAAALDNEAIRVRSAPVGQRNNTLYRAARSLGRLAAAGHLGEHEVTDALTHAARAAGLGAYETARTIRSGLTAARRASTADAVPR</sequence>
<name>A0A6V8L462_9ACTN</name>
<evidence type="ECO:0000313" key="1">
    <source>
        <dbReference type="EMBL" id="GFJ88926.1"/>
    </source>
</evidence>
<reference evidence="1 2" key="2">
    <citation type="submission" date="2020-03" db="EMBL/GenBank/DDBJ databases">
        <authorList>
            <person name="Ichikawa N."/>
            <person name="Kimura A."/>
            <person name="Kitahashi Y."/>
            <person name="Uohara A."/>
        </authorList>
    </citation>
    <scope>NUCLEOTIDE SEQUENCE [LARGE SCALE GENOMIC DNA]</scope>
    <source>
        <strain evidence="1 2">NBRC 108638</strain>
    </source>
</reference>
<reference evidence="1 2" key="1">
    <citation type="submission" date="2020-03" db="EMBL/GenBank/DDBJ databases">
        <title>Whole genome shotgun sequence of Phytohabitans rumicis NBRC 108638.</title>
        <authorList>
            <person name="Komaki H."/>
            <person name="Tamura T."/>
        </authorList>
    </citation>
    <scope>NUCLEOTIDE SEQUENCE [LARGE SCALE GENOMIC DNA]</scope>
    <source>
        <strain evidence="1 2">NBRC 108638</strain>
    </source>
</reference>
<comment type="caution">
    <text evidence="1">The sequence shown here is derived from an EMBL/GenBank/DDBJ whole genome shotgun (WGS) entry which is preliminary data.</text>
</comment>
<evidence type="ECO:0000313" key="2">
    <source>
        <dbReference type="Proteomes" id="UP000482960"/>
    </source>
</evidence>